<keyword evidence="3 6" id="KW-0133">Cell shape</keyword>
<keyword evidence="5 6" id="KW-0961">Cell wall biogenesis/degradation</keyword>
<evidence type="ECO:0000256" key="3">
    <source>
        <dbReference type="ARBA" id="ARBA00022960"/>
    </source>
</evidence>
<feature type="signal peptide" evidence="7">
    <location>
        <begin position="1"/>
        <end position="28"/>
    </location>
</feature>
<dbReference type="PANTHER" id="PTHR30582">
    <property type="entry name" value="L,D-TRANSPEPTIDASE"/>
    <property type="match status" value="1"/>
</dbReference>
<dbReference type="AlphaFoldDB" id="A0A0R2MPX2"/>
<dbReference type="GO" id="GO:0071972">
    <property type="term" value="F:peptidoglycan L,D-transpeptidase activity"/>
    <property type="evidence" value="ECO:0007669"/>
    <property type="project" value="TreeGrafter"/>
</dbReference>
<organism evidence="9 10">
    <name type="scientific">Lacticaseibacillus saniviri JCM 17471 = DSM 24301</name>
    <dbReference type="NCBI Taxonomy" id="1293598"/>
    <lineage>
        <taxon>Bacteria</taxon>
        <taxon>Bacillati</taxon>
        <taxon>Bacillota</taxon>
        <taxon>Bacilli</taxon>
        <taxon>Lactobacillales</taxon>
        <taxon>Lactobacillaceae</taxon>
        <taxon>Lacticaseibacillus</taxon>
    </lineage>
</organism>
<proteinExistence type="predicted"/>
<dbReference type="InterPro" id="IPR050979">
    <property type="entry name" value="LD-transpeptidase"/>
</dbReference>
<dbReference type="Pfam" id="PF03734">
    <property type="entry name" value="YkuD"/>
    <property type="match status" value="1"/>
</dbReference>
<dbReference type="Proteomes" id="UP000050969">
    <property type="component" value="Unassembled WGS sequence"/>
</dbReference>
<evidence type="ECO:0000259" key="8">
    <source>
        <dbReference type="PROSITE" id="PS52029"/>
    </source>
</evidence>
<protein>
    <submittedName>
        <fullName evidence="9">ErfK family cell surface protein</fullName>
    </submittedName>
</protein>
<keyword evidence="4 6" id="KW-0573">Peptidoglycan synthesis</keyword>
<dbReference type="GO" id="GO:0005576">
    <property type="term" value="C:extracellular region"/>
    <property type="evidence" value="ECO:0007669"/>
    <property type="project" value="TreeGrafter"/>
</dbReference>
<dbReference type="EMBL" id="JQCE01000064">
    <property type="protein sequence ID" value="KRO15622.1"/>
    <property type="molecule type" value="Genomic_DNA"/>
</dbReference>
<evidence type="ECO:0000313" key="9">
    <source>
        <dbReference type="EMBL" id="KRO15622.1"/>
    </source>
</evidence>
<evidence type="ECO:0000256" key="5">
    <source>
        <dbReference type="ARBA" id="ARBA00023316"/>
    </source>
</evidence>
<dbReference type="SUPFAM" id="SSF141523">
    <property type="entry name" value="L,D-transpeptidase catalytic domain-like"/>
    <property type="match status" value="1"/>
</dbReference>
<dbReference type="CDD" id="cd16913">
    <property type="entry name" value="YkuD_like"/>
    <property type="match status" value="1"/>
</dbReference>
<dbReference type="GO" id="GO:0018104">
    <property type="term" value="P:peptidoglycan-protein cross-linking"/>
    <property type="evidence" value="ECO:0007669"/>
    <property type="project" value="TreeGrafter"/>
</dbReference>
<evidence type="ECO:0000313" key="10">
    <source>
        <dbReference type="Proteomes" id="UP000050969"/>
    </source>
</evidence>
<dbReference type="GO" id="GO:0071555">
    <property type="term" value="P:cell wall organization"/>
    <property type="evidence" value="ECO:0007669"/>
    <property type="project" value="UniProtKB-UniRule"/>
</dbReference>
<feature type="chain" id="PRO_5006420652" evidence="7">
    <location>
        <begin position="29"/>
        <end position="251"/>
    </location>
</feature>
<dbReference type="GO" id="GO:0016740">
    <property type="term" value="F:transferase activity"/>
    <property type="evidence" value="ECO:0007669"/>
    <property type="project" value="UniProtKB-KW"/>
</dbReference>
<keyword evidence="10" id="KW-1185">Reference proteome</keyword>
<dbReference type="Gene3D" id="2.40.440.10">
    <property type="entry name" value="L,D-transpeptidase catalytic domain-like"/>
    <property type="match status" value="1"/>
</dbReference>
<sequence>MKVWKKFCLGIAAALLLTPVWSATPVHAATPVTAGMVTQKFVGQVNYVPGYGINLSSFNAQGKPTYLRKLANASKWQVKGYKNFSGKKYYNLGGNQWAEARYIAPATPAINWMKPSENKPYPKLQAGDYFSVSIANQRVYVRNKKNQTLYTMYASTGMHNATPRGTFHMQAERGASFFNASVGVGARYWTSWLNHGEYLFHSVVINGQGQYIQSEAKKLGTPASHGCIRLTAPDAQWIMNNARTGMVVVIA</sequence>
<keyword evidence="7" id="KW-0732">Signal</keyword>
<comment type="pathway">
    <text evidence="1 6">Cell wall biogenesis; peptidoglycan biosynthesis.</text>
</comment>
<dbReference type="PANTHER" id="PTHR30582:SF2">
    <property type="entry name" value="L,D-TRANSPEPTIDASE YCIB-RELATED"/>
    <property type="match status" value="1"/>
</dbReference>
<evidence type="ECO:0000256" key="4">
    <source>
        <dbReference type="ARBA" id="ARBA00022984"/>
    </source>
</evidence>
<evidence type="ECO:0000256" key="7">
    <source>
        <dbReference type="SAM" id="SignalP"/>
    </source>
</evidence>
<evidence type="ECO:0000256" key="1">
    <source>
        <dbReference type="ARBA" id="ARBA00004752"/>
    </source>
</evidence>
<feature type="active site" description="Nucleophile" evidence="6">
    <location>
        <position position="227"/>
    </location>
</feature>
<dbReference type="STRING" id="1293598.IV56_GL002393"/>
<gene>
    <name evidence="9" type="ORF">IV56_GL002393</name>
</gene>
<reference evidence="9 10" key="1">
    <citation type="journal article" date="2015" name="Genome Announc.">
        <title>Expanding the biotechnology potential of lactobacilli through comparative genomics of 213 strains and associated genera.</title>
        <authorList>
            <person name="Sun Z."/>
            <person name="Harris H.M."/>
            <person name="McCann A."/>
            <person name="Guo C."/>
            <person name="Argimon S."/>
            <person name="Zhang W."/>
            <person name="Yang X."/>
            <person name="Jeffery I.B."/>
            <person name="Cooney J.C."/>
            <person name="Kagawa T.F."/>
            <person name="Liu W."/>
            <person name="Song Y."/>
            <person name="Salvetti E."/>
            <person name="Wrobel A."/>
            <person name="Rasinkangas P."/>
            <person name="Parkhill J."/>
            <person name="Rea M.C."/>
            <person name="O'Sullivan O."/>
            <person name="Ritari J."/>
            <person name="Douillard F.P."/>
            <person name="Paul Ross R."/>
            <person name="Yang R."/>
            <person name="Briner A.E."/>
            <person name="Felis G.E."/>
            <person name="de Vos W.M."/>
            <person name="Barrangou R."/>
            <person name="Klaenhammer T.R."/>
            <person name="Caufield P.W."/>
            <person name="Cui Y."/>
            <person name="Zhang H."/>
            <person name="O'Toole P.W."/>
        </authorList>
    </citation>
    <scope>NUCLEOTIDE SEQUENCE [LARGE SCALE GENOMIC DNA]</scope>
    <source>
        <strain evidence="9 10">DSM 24301</strain>
    </source>
</reference>
<dbReference type="PATRIC" id="fig|1293598.4.peg.2494"/>
<evidence type="ECO:0000256" key="2">
    <source>
        <dbReference type="ARBA" id="ARBA00022679"/>
    </source>
</evidence>
<dbReference type="PROSITE" id="PS52029">
    <property type="entry name" value="LD_TPASE"/>
    <property type="match status" value="1"/>
</dbReference>
<dbReference type="GO" id="GO:0008360">
    <property type="term" value="P:regulation of cell shape"/>
    <property type="evidence" value="ECO:0007669"/>
    <property type="project" value="UniProtKB-UniRule"/>
</dbReference>
<dbReference type="InterPro" id="IPR038063">
    <property type="entry name" value="Transpep_catalytic_dom"/>
</dbReference>
<dbReference type="UniPathway" id="UPA00219"/>
<name>A0A0R2MPX2_9LACO</name>
<keyword evidence="2" id="KW-0808">Transferase</keyword>
<feature type="active site" description="Proton donor/acceptor" evidence="6">
    <location>
        <position position="201"/>
    </location>
</feature>
<feature type="domain" description="L,D-TPase catalytic" evidence="8">
    <location>
        <begin position="128"/>
        <end position="251"/>
    </location>
</feature>
<comment type="caution">
    <text evidence="9">The sequence shown here is derived from an EMBL/GenBank/DDBJ whole genome shotgun (WGS) entry which is preliminary data.</text>
</comment>
<dbReference type="InterPro" id="IPR005490">
    <property type="entry name" value="LD_TPept_cat_dom"/>
</dbReference>
<evidence type="ECO:0000256" key="6">
    <source>
        <dbReference type="PROSITE-ProRule" id="PRU01373"/>
    </source>
</evidence>
<accession>A0A0R2MPX2</accession>
<dbReference type="RefSeq" id="WP_225354079.1">
    <property type="nucleotide sequence ID" value="NZ_BBBX01000002.1"/>
</dbReference>